<dbReference type="GO" id="GO:0015188">
    <property type="term" value="F:L-isoleucine transmembrane transporter activity"/>
    <property type="evidence" value="ECO:0007669"/>
    <property type="project" value="TreeGrafter"/>
</dbReference>
<dbReference type="EMBL" id="JAKNFS010000117">
    <property type="protein sequence ID" value="MCG4767429.1"/>
    <property type="molecule type" value="Genomic_DNA"/>
</dbReference>
<dbReference type="GO" id="GO:0005304">
    <property type="term" value="F:L-valine transmembrane transporter activity"/>
    <property type="evidence" value="ECO:0007669"/>
    <property type="project" value="TreeGrafter"/>
</dbReference>
<name>A0AAE3F6C9_9FIRM</name>
<comment type="caution">
    <text evidence="9">Lacks conserved residue(s) required for the propagation of feature annotation.</text>
</comment>
<proteinExistence type="inferred from homology"/>
<evidence type="ECO:0000256" key="9">
    <source>
        <dbReference type="RuleBase" id="RU362122"/>
    </source>
</evidence>
<feature type="transmembrane region" description="Helical" evidence="9">
    <location>
        <begin position="60"/>
        <end position="80"/>
    </location>
</feature>
<dbReference type="Proteomes" id="UP001199915">
    <property type="component" value="Unassembled WGS sequence"/>
</dbReference>
<dbReference type="PANTHER" id="PTHR30588">
    <property type="entry name" value="BRANCHED-CHAIN AMINO ACID TRANSPORT SYSTEM 2 CARRIER PROTEIN"/>
    <property type="match status" value="1"/>
</dbReference>
<dbReference type="Pfam" id="PF05525">
    <property type="entry name" value="Branch_AA_trans"/>
    <property type="match status" value="1"/>
</dbReference>
<evidence type="ECO:0000256" key="7">
    <source>
        <dbReference type="ARBA" id="ARBA00022989"/>
    </source>
</evidence>
<evidence type="ECO:0000256" key="6">
    <source>
        <dbReference type="ARBA" id="ARBA00022970"/>
    </source>
</evidence>
<keyword evidence="7 9" id="KW-1133">Transmembrane helix</keyword>
<sequence length="83" mass="9082">IVIAYYDGGVEFIGDRVHPKFGFIFAVCIYLSIGALYGIPRAANVAYEIGAKSILPIHNTWTLVGFSLVFFIVVGLIALYPTK</sequence>
<dbReference type="GO" id="GO:0015190">
    <property type="term" value="F:L-leucine transmembrane transporter activity"/>
    <property type="evidence" value="ECO:0007669"/>
    <property type="project" value="TreeGrafter"/>
</dbReference>
<dbReference type="AlphaFoldDB" id="A0AAE3F6C9"/>
<organism evidence="10 11">
    <name type="scientific">Fusicatenibacter saccharivorans</name>
    <dbReference type="NCBI Taxonomy" id="1150298"/>
    <lineage>
        <taxon>Bacteria</taxon>
        <taxon>Bacillati</taxon>
        <taxon>Bacillota</taxon>
        <taxon>Clostridia</taxon>
        <taxon>Lachnospirales</taxon>
        <taxon>Lachnospiraceae</taxon>
        <taxon>Fusicatenibacter</taxon>
    </lineage>
</organism>
<protein>
    <recommendedName>
        <fullName evidence="9">Branched-chain amino acid transport system carrier protein</fullName>
    </recommendedName>
</protein>
<dbReference type="RefSeq" id="WP_238033798.1">
    <property type="nucleotide sequence ID" value="NZ_JAKNFS010000117.1"/>
</dbReference>
<dbReference type="InterPro" id="IPR004685">
    <property type="entry name" value="Brnchd-chn_aa_trnsp_Livcs"/>
</dbReference>
<evidence type="ECO:0000256" key="4">
    <source>
        <dbReference type="ARBA" id="ARBA00022475"/>
    </source>
</evidence>
<keyword evidence="6 9" id="KW-0029">Amino-acid transport</keyword>
<feature type="non-terminal residue" evidence="10">
    <location>
        <position position="1"/>
    </location>
</feature>
<keyword evidence="4" id="KW-1003">Cell membrane</keyword>
<evidence type="ECO:0000313" key="11">
    <source>
        <dbReference type="Proteomes" id="UP001199915"/>
    </source>
</evidence>
<keyword evidence="3 9" id="KW-0813">Transport</keyword>
<evidence type="ECO:0000256" key="8">
    <source>
        <dbReference type="ARBA" id="ARBA00023136"/>
    </source>
</evidence>
<accession>A0AAE3F6C9</accession>
<evidence type="ECO:0000256" key="3">
    <source>
        <dbReference type="ARBA" id="ARBA00022448"/>
    </source>
</evidence>
<dbReference type="PANTHER" id="PTHR30588:SF0">
    <property type="entry name" value="BRANCHED-CHAIN AMINO ACID PERMEASE BRNQ"/>
    <property type="match status" value="1"/>
</dbReference>
<comment type="function">
    <text evidence="9">Component of the transport system for branched-chain amino acids.</text>
</comment>
<comment type="similarity">
    <text evidence="2 9">Belongs to the branched chain amino acid transporter family.</text>
</comment>
<evidence type="ECO:0000256" key="2">
    <source>
        <dbReference type="ARBA" id="ARBA00008540"/>
    </source>
</evidence>
<feature type="non-terminal residue" evidence="10">
    <location>
        <position position="83"/>
    </location>
</feature>
<gene>
    <name evidence="10" type="ORF">L0N21_18335</name>
</gene>
<comment type="caution">
    <text evidence="10">The sequence shown here is derived from an EMBL/GenBank/DDBJ whole genome shotgun (WGS) entry which is preliminary data.</text>
</comment>
<evidence type="ECO:0000313" key="10">
    <source>
        <dbReference type="EMBL" id="MCG4767429.1"/>
    </source>
</evidence>
<comment type="subcellular location">
    <subcellularLocation>
        <location evidence="1 9">Cell membrane</location>
        <topology evidence="1 9">Multi-pass membrane protein</topology>
    </subcellularLocation>
</comment>
<evidence type="ECO:0000256" key="1">
    <source>
        <dbReference type="ARBA" id="ARBA00004651"/>
    </source>
</evidence>
<keyword evidence="8 9" id="KW-0472">Membrane</keyword>
<evidence type="ECO:0000256" key="5">
    <source>
        <dbReference type="ARBA" id="ARBA00022692"/>
    </source>
</evidence>
<dbReference type="GO" id="GO:0005886">
    <property type="term" value="C:plasma membrane"/>
    <property type="evidence" value="ECO:0007669"/>
    <property type="project" value="UniProtKB-SubCell"/>
</dbReference>
<reference evidence="10" key="1">
    <citation type="submission" date="2022-01" db="EMBL/GenBank/DDBJ databases">
        <title>Collection of gut derived symbiotic bacterial strains cultured from healthy donors.</title>
        <authorList>
            <person name="Lin H."/>
            <person name="Kohout C."/>
            <person name="Waligurski E."/>
            <person name="Pamer E.G."/>
        </authorList>
    </citation>
    <scope>NUCLEOTIDE SEQUENCE</scope>
    <source>
        <strain evidence="10">DFI.5.49</strain>
    </source>
</reference>
<dbReference type="GO" id="GO:0015820">
    <property type="term" value="P:L-leucine transport"/>
    <property type="evidence" value="ECO:0007669"/>
    <property type="project" value="TreeGrafter"/>
</dbReference>
<dbReference type="GO" id="GO:0015818">
    <property type="term" value="P:isoleucine transport"/>
    <property type="evidence" value="ECO:0007669"/>
    <property type="project" value="TreeGrafter"/>
</dbReference>
<feature type="transmembrane region" description="Helical" evidence="9">
    <location>
        <begin position="21"/>
        <end position="40"/>
    </location>
</feature>
<keyword evidence="5 9" id="KW-0812">Transmembrane</keyword>